<dbReference type="Gene3D" id="3.40.50.1000">
    <property type="entry name" value="HAD superfamily/HAD-like"/>
    <property type="match status" value="1"/>
</dbReference>
<organism evidence="1 2">
    <name type="scientific">Streptomyces paludis</name>
    <dbReference type="NCBI Taxonomy" id="2282738"/>
    <lineage>
        <taxon>Bacteria</taxon>
        <taxon>Bacillati</taxon>
        <taxon>Actinomycetota</taxon>
        <taxon>Actinomycetes</taxon>
        <taxon>Kitasatosporales</taxon>
        <taxon>Streptomycetaceae</taxon>
        <taxon>Streptomyces</taxon>
    </lineage>
</organism>
<dbReference type="InterPro" id="IPR023198">
    <property type="entry name" value="PGP-like_dom2"/>
</dbReference>
<reference evidence="2" key="1">
    <citation type="submission" date="2018-07" db="EMBL/GenBank/DDBJ databases">
        <authorList>
            <person name="Zhao J."/>
        </authorList>
    </citation>
    <scope>NUCLEOTIDE SEQUENCE [LARGE SCALE GENOMIC DNA]</scope>
    <source>
        <strain evidence="2">GSSD-12</strain>
    </source>
</reference>
<keyword evidence="1" id="KW-0378">Hydrolase</keyword>
<evidence type="ECO:0000313" key="2">
    <source>
        <dbReference type="Proteomes" id="UP000253868"/>
    </source>
</evidence>
<dbReference type="Gene3D" id="1.10.150.240">
    <property type="entry name" value="Putative phosphatase, domain 2"/>
    <property type="match status" value="1"/>
</dbReference>
<dbReference type="SFLD" id="SFLDG01129">
    <property type="entry name" value="C1.5:_HAD__Beta-PGM__Phosphata"/>
    <property type="match status" value="1"/>
</dbReference>
<dbReference type="Pfam" id="PF13419">
    <property type="entry name" value="HAD_2"/>
    <property type="match status" value="1"/>
</dbReference>
<name>A0A345HRB1_9ACTN</name>
<dbReference type="NCBIfam" id="TIGR01549">
    <property type="entry name" value="HAD-SF-IA-v1"/>
    <property type="match status" value="1"/>
</dbReference>
<dbReference type="NCBIfam" id="TIGR01509">
    <property type="entry name" value="HAD-SF-IA-v3"/>
    <property type="match status" value="1"/>
</dbReference>
<gene>
    <name evidence="1" type="ORF">DVK44_17985</name>
</gene>
<evidence type="ECO:0000313" key="1">
    <source>
        <dbReference type="EMBL" id="AXG79235.1"/>
    </source>
</evidence>
<dbReference type="GO" id="GO:0008967">
    <property type="term" value="F:phosphoglycolate phosphatase activity"/>
    <property type="evidence" value="ECO:0007669"/>
    <property type="project" value="TreeGrafter"/>
</dbReference>
<dbReference type="GO" id="GO:0005829">
    <property type="term" value="C:cytosol"/>
    <property type="evidence" value="ECO:0007669"/>
    <property type="project" value="TreeGrafter"/>
</dbReference>
<dbReference type="KEGG" id="spad:DVK44_17985"/>
<dbReference type="InterPro" id="IPR006439">
    <property type="entry name" value="HAD-SF_hydro_IA"/>
</dbReference>
<dbReference type="InterPro" id="IPR023214">
    <property type="entry name" value="HAD_sf"/>
</dbReference>
<dbReference type="SFLD" id="SFLDS00003">
    <property type="entry name" value="Haloacid_Dehalogenase"/>
    <property type="match status" value="1"/>
</dbReference>
<dbReference type="PRINTS" id="PR00413">
    <property type="entry name" value="HADHALOGNASE"/>
</dbReference>
<dbReference type="InterPro" id="IPR041492">
    <property type="entry name" value="HAD_2"/>
</dbReference>
<keyword evidence="2" id="KW-1185">Reference proteome</keyword>
<dbReference type="PANTHER" id="PTHR43434">
    <property type="entry name" value="PHOSPHOGLYCOLATE PHOSPHATASE"/>
    <property type="match status" value="1"/>
</dbReference>
<dbReference type="SUPFAM" id="SSF56784">
    <property type="entry name" value="HAD-like"/>
    <property type="match status" value="1"/>
</dbReference>
<dbReference type="InterPro" id="IPR050155">
    <property type="entry name" value="HAD-like_hydrolase_sf"/>
</dbReference>
<proteinExistence type="predicted"/>
<protein>
    <submittedName>
        <fullName evidence="1">HAD family hydrolase</fullName>
    </submittedName>
</protein>
<dbReference type="AlphaFoldDB" id="A0A345HRB1"/>
<sequence>MSGASDLVRAVLFDLDGTLAETAHITAAALTWACDQTGVAGGPPTAEFHALSGLPLEEIVGRLGLPEAVAELYRKAAGARVAEARLFPGALTLLSVLRARGVRVGVITGKDRPRTLATLDHLKIADLVEALVTPADPPAPKPSPEGVWWLCRHFGVPTESALLVGDSEADMAAGRAAGIRTVACGWGVGRSEALARHRPWRALTRFGELTVLLDGLTTPPTRLDGGAPRT</sequence>
<dbReference type="OrthoDB" id="9793014at2"/>
<dbReference type="RefSeq" id="WP_114660568.1">
    <property type="nucleotide sequence ID" value="NZ_CP031194.1"/>
</dbReference>
<dbReference type="InterPro" id="IPR036412">
    <property type="entry name" value="HAD-like_sf"/>
</dbReference>
<dbReference type="Proteomes" id="UP000253868">
    <property type="component" value="Chromosome"/>
</dbReference>
<dbReference type="GO" id="GO:0006281">
    <property type="term" value="P:DNA repair"/>
    <property type="evidence" value="ECO:0007669"/>
    <property type="project" value="TreeGrafter"/>
</dbReference>
<dbReference type="PANTHER" id="PTHR43434:SF1">
    <property type="entry name" value="PHOSPHOGLYCOLATE PHOSPHATASE"/>
    <property type="match status" value="1"/>
</dbReference>
<accession>A0A345HRB1</accession>
<dbReference type="EMBL" id="CP031194">
    <property type="protein sequence ID" value="AXG79235.1"/>
    <property type="molecule type" value="Genomic_DNA"/>
</dbReference>